<dbReference type="Gene3D" id="3.30.1330.70">
    <property type="entry name" value="Holliday junction resolvase RusA"/>
    <property type="match status" value="1"/>
</dbReference>
<evidence type="ECO:0000313" key="1">
    <source>
        <dbReference type="EMBL" id="SDP10250.1"/>
    </source>
</evidence>
<reference evidence="1 2" key="1">
    <citation type="submission" date="2016-10" db="EMBL/GenBank/DDBJ databases">
        <authorList>
            <person name="de Groot N.N."/>
        </authorList>
    </citation>
    <scope>NUCLEOTIDE SEQUENCE [LARGE SCALE GENOMIC DNA]</scope>
    <source>
        <strain evidence="2">P4-7,KCTC 19426,CECT 7604</strain>
    </source>
</reference>
<dbReference type="GO" id="GO:0006310">
    <property type="term" value="P:DNA recombination"/>
    <property type="evidence" value="ECO:0007669"/>
    <property type="project" value="InterPro"/>
</dbReference>
<keyword evidence="2" id="KW-1185">Reference proteome</keyword>
<accession>A0A1H0PZJ9</accession>
<dbReference type="STRING" id="1090615.SAMN04515671_2940"/>
<evidence type="ECO:0008006" key="3">
    <source>
        <dbReference type="Google" id="ProtNLM"/>
    </source>
</evidence>
<proteinExistence type="predicted"/>
<dbReference type="GO" id="GO:0000287">
    <property type="term" value="F:magnesium ion binding"/>
    <property type="evidence" value="ECO:0007669"/>
    <property type="project" value="InterPro"/>
</dbReference>
<name>A0A1H0PZJ9_9ACTN</name>
<evidence type="ECO:0000313" key="2">
    <source>
        <dbReference type="Proteomes" id="UP000198741"/>
    </source>
</evidence>
<protein>
    <recommendedName>
        <fullName evidence="3">Holliday junction resolvase RusA (Prophage-encoded endonuclease)</fullName>
    </recommendedName>
</protein>
<dbReference type="SUPFAM" id="SSF103084">
    <property type="entry name" value="Holliday junction resolvase RusA"/>
    <property type="match status" value="1"/>
</dbReference>
<dbReference type="EMBL" id="LT629710">
    <property type="protein sequence ID" value="SDP10250.1"/>
    <property type="molecule type" value="Genomic_DNA"/>
</dbReference>
<dbReference type="Proteomes" id="UP000198741">
    <property type="component" value="Chromosome I"/>
</dbReference>
<dbReference type="InterPro" id="IPR036614">
    <property type="entry name" value="RusA-like_sf"/>
</dbReference>
<sequence length="125" mass="13786">MPWPAPPLRSNHRLGTHAKARVTRDIRHAAKLTARPIVASVGPLPGPLHARFVWVVTNRIQRDVGASTPTMKAALDGMRDAGLIPEDHWGVIAEESYRIELADTPSCRIELTPDKPAPMDWSVTE</sequence>
<gene>
    <name evidence="1" type="ORF">SAMN04515671_2940</name>
</gene>
<dbReference type="AlphaFoldDB" id="A0A1H0PZJ9"/>
<dbReference type="GO" id="GO:0006281">
    <property type="term" value="P:DNA repair"/>
    <property type="evidence" value="ECO:0007669"/>
    <property type="project" value="InterPro"/>
</dbReference>
<organism evidence="1 2">
    <name type="scientific">Nakamurella panacisegetis</name>
    <dbReference type="NCBI Taxonomy" id="1090615"/>
    <lineage>
        <taxon>Bacteria</taxon>
        <taxon>Bacillati</taxon>
        <taxon>Actinomycetota</taxon>
        <taxon>Actinomycetes</taxon>
        <taxon>Nakamurellales</taxon>
        <taxon>Nakamurellaceae</taxon>
        <taxon>Nakamurella</taxon>
    </lineage>
</organism>